<dbReference type="HOGENOM" id="CLU_057757_0_0_1"/>
<evidence type="ECO:0000256" key="6">
    <source>
        <dbReference type="ARBA" id="ARBA00022490"/>
    </source>
</evidence>
<feature type="domain" description="Chorismate mutase" evidence="14">
    <location>
        <begin position="158"/>
        <end position="265"/>
    </location>
</feature>
<dbReference type="eggNOG" id="KOG0795">
    <property type="taxonomic scope" value="Eukaryota"/>
</dbReference>
<gene>
    <name evidence="15" type="ORF">PFL1_06725</name>
</gene>
<dbReference type="EMBL" id="KE361651">
    <property type="protein sequence ID" value="EPQ25731.1"/>
    <property type="molecule type" value="Genomic_DNA"/>
</dbReference>
<evidence type="ECO:0000256" key="4">
    <source>
        <dbReference type="ARBA" id="ARBA00012404"/>
    </source>
</evidence>
<keyword evidence="8 13" id="KW-0028">Amino-acid biosynthesis</keyword>
<comment type="pathway">
    <text evidence="2">Metabolic intermediate biosynthesis; prephenate biosynthesis; prephenate from chorismate: step 1/1.</text>
</comment>
<dbReference type="Proteomes" id="UP000053664">
    <property type="component" value="Unassembled WGS sequence"/>
</dbReference>
<dbReference type="InterPro" id="IPR036263">
    <property type="entry name" value="Chorismate_II_sf"/>
</dbReference>
<dbReference type="KEGG" id="pfp:PFL1_06725"/>
<dbReference type="SUPFAM" id="SSF48600">
    <property type="entry name" value="Chorismate mutase II"/>
    <property type="match status" value="1"/>
</dbReference>
<dbReference type="PANTHER" id="PTHR21145:SF12">
    <property type="entry name" value="CHORISMATE MUTASE"/>
    <property type="match status" value="1"/>
</dbReference>
<sequence length="294" mass="33834">MNGVMHTLDVHSAPPSSILALDHIRGVLQRLEDTIVFQLIERAQFARNPRCYLPGAFAELKQRENWSGSWIQWFLKETETTHAKLRRFEAPDEYPFTSPELLPKPVLEPVTYPKLLWPHKVNVNDKILQFYIDDIVPTITRNLGEDGDDGHYGSSAIRDCEVLSAMSRRIHFGMFVAESKFRSEPASFIPHIRSRNRDELANLITKPAVEAALLVRLGKKAEVYGQDMNRPGATDEEREKERKIEVEAVVRIYKNFVIPLTRDVEVDYLLTRLDGVSDDEVKTMLETNRYPETD</sequence>
<keyword evidence="7" id="KW-0827">Tyrosine biosynthesis</keyword>
<comment type="catalytic activity">
    <reaction evidence="12">
        <text>chorismate = prephenate</text>
        <dbReference type="Rhea" id="RHEA:13897"/>
        <dbReference type="ChEBI" id="CHEBI:29748"/>
        <dbReference type="ChEBI" id="CHEBI:29934"/>
        <dbReference type="EC" id="5.4.99.5"/>
    </reaction>
    <physiologicalReaction direction="left-to-right" evidence="12">
        <dbReference type="Rhea" id="RHEA:13898"/>
    </physiologicalReaction>
</comment>
<evidence type="ECO:0000256" key="13">
    <source>
        <dbReference type="PIRNR" id="PIRNR017318"/>
    </source>
</evidence>
<dbReference type="GO" id="GO:0009094">
    <property type="term" value="P:L-phenylalanine biosynthetic process"/>
    <property type="evidence" value="ECO:0007669"/>
    <property type="project" value="UniProtKB-KW"/>
</dbReference>
<dbReference type="PROSITE" id="PS51169">
    <property type="entry name" value="CHORISMATE_MUT_3"/>
    <property type="match status" value="1"/>
</dbReference>
<dbReference type="Pfam" id="PF01817">
    <property type="entry name" value="CM_2"/>
    <property type="match status" value="1"/>
</dbReference>
<keyword evidence="9 13" id="KW-0057">Aromatic amino acid biosynthesis</keyword>
<dbReference type="PIRSF" id="PIRSF017318">
    <property type="entry name" value="Chor_mut_AroQ_eu"/>
    <property type="match status" value="1"/>
</dbReference>
<evidence type="ECO:0000256" key="10">
    <source>
        <dbReference type="ARBA" id="ARBA00023222"/>
    </source>
</evidence>
<dbReference type="RefSeq" id="XP_007882462.1">
    <property type="nucleotide sequence ID" value="XM_007884271.1"/>
</dbReference>
<dbReference type="OrthoDB" id="191918at2759"/>
<protein>
    <recommendedName>
        <fullName evidence="5 13">Chorismate mutase</fullName>
        <ecNumber evidence="4 13">5.4.99.5</ecNumber>
    </recommendedName>
</protein>
<evidence type="ECO:0000313" key="15">
    <source>
        <dbReference type="EMBL" id="EPQ25731.1"/>
    </source>
</evidence>
<keyword evidence="10" id="KW-0584">Phenylalanine biosynthesis</keyword>
<evidence type="ECO:0000256" key="7">
    <source>
        <dbReference type="ARBA" id="ARBA00022498"/>
    </source>
</evidence>
<dbReference type="InterPro" id="IPR037039">
    <property type="entry name" value="CM_AroQ_sf_eucaryotic"/>
</dbReference>
<evidence type="ECO:0000256" key="1">
    <source>
        <dbReference type="ARBA" id="ARBA00004496"/>
    </source>
</evidence>
<dbReference type="InterPro" id="IPR008238">
    <property type="entry name" value="Chorismate_mutase_AroQ_euk"/>
</dbReference>
<dbReference type="UniPathway" id="UPA00120">
    <property type="reaction ID" value="UER00203"/>
</dbReference>
<dbReference type="AlphaFoldDB" id="A0A061H512"/>
<comment type="subunit">
    <text evidence="3">Homodimer.</text>
</comment>
<accession>A0A061H512</accession>
<evidence type="ECO:0000256" key="12">
    <source>
        <dbReference type="ARBA" id="ARBA00023979"/>
    </source>
</evidence>
<evidence type="ECO:0000256" key="11">
    <source>
        <dbReference type="ARBA" id="ARBA00023235"/>
    </source>
</evidence>
<evidence type="ECO:0000256" key="3">
    <source>
        <dbReference type="ARBA" id="ARBA00011738"/>
    </source>
</evidence>
<dbReference type="EC" id="5.4.99.5" evidence="4 13"/>
<dbReference type="GO" id="GO:0046417">
    <property type="term" value="P:chorismate metabolic process"/>
    <property type="evidence" value="ECO:0007669"/>
    <property type="project" value="InterPro"/>
</dbReference>
<reference evidence="15 16" key="1">
    <citation type="journal article" date="2013" name="Plant Cell">
        <title>The transition from a phytopathogenic smut ancestor to an anamorphic biocontrol agent deciphered by comparative whole-genome analysis.</title>
        <authorList>
            <person name="Lefebvre F."/>
            <person name="Joly D.L."/>
            <person name="Labbe C."/>
            <person name="Teichmann B."/>
            <person name="Linning R."/>
            <person name="Belzile F."/>
            <person name="Bakkeren G."/>
            <person name="Belanger R.R."/>
        </authorList>
    </citation>
    <scope>NUCLEOTIDE SEQUENCE [LARGE SCALE GENOMIC DNA]</scope>
    <source>
        <strain evidence="15 16">PF-1</strain>
    </source>
</reference>
<dbReference type="InterPro" id="IPR002701">
    <property type="entry name" value="CM_II_prokaryot"/>
</dbReference>
<evidence type="ECO:0000256" key="9">
    <source>
        <dbReference type="ARBA" id="ARBA00023141"/>
    </source>
</evidence>
<dbReference type="GO" id="GO:0005737">
    <property type="term" value="C:cytoplasm"/>
    <property type="evidence" value="ECO:0007669"/>
    <property type="project" value="UniProtKB-SubCell"/>
</dbReference>
<keyword evidence="6" id="KW-0963">Cytoplasm</keyword>
<proteinExistence type="predicted"/>
<dbReference type="GeneID" id="19320796"/>
<evidence type="ECO:0000256" key="2">
    <source>
        <dbReference type="ARBA" id="ARBA00004817"/>
    </source>
</evidence>
<dbReference type="PANTHER" id="PTHR21145">
    <property type="entry name" value="CHORISMATE MUTASE"/>
    <property type="match status" value="1"/>
</dbReference>
<dbReference type="GO" id="GO:0006571">
    <property type="term" value="P:tyrosine biosynthetic process"/>
    <property type="evidence" value="ECO:0007669"/>
    <property type="project" value="UniProtKB-KW"/>
</dbReference>
<comment type="subcellular location">
    <subcellularLocation>
        <location evidence="1">Cytoplasm</location>
    </subcellularLocation>
</comment>
<dbReference type="FunFam" id="1.10.590.10:FF:000002">
    <property type="entry name" value="Chorismate mutase"/>
    <property type="match status" value="1"/>
</dbReference>
<keyword evidence="11 13" id="KW-0413">Isomerase</keyword>
<dbReference type="Gene3D" id="1.10.590.10">
    <property type="entry name" value="Chorismate mutase, AroQ class superfamily, eukaryotic"/>
    <property type="match status" value="1"/>
</dbReference>
<evidence type="ECO:0000256" key="8">
    <source>
        <dbReference type="ARBA" id="ARBA00022605"/>
    </source>
</evidence>
<organism evidence="15 16">
    <name type="scientific">Pseudozyma flocculosa PF-1</name>
    <dbReference type="NCBI Taxonomy" id="1277687"/>
    <lineage>
        <taxon>Eukaryota</taxon>
        <taxon>Fungi</taxon>
        <taxon>Dikarya</taxon>
        <taxon>Basidiomycota</taxon>
        <taxon>Ustilaginomycotina</taxon>
        <taxon>Ustilaginomycetes</taxon>
        <taxon>Ustilaginales</taxon>
        <taxon>Ustilaginaceae</taxon>
        <taxon>Pseudozyma</taxon>
    </lineage>
</organism>
<evidence type="ECO:0000259" key="14">
    <source>
        <dbReference type="Pfam" id="PF01817"/>
    </source>
</evidence>
<dbReference type="GO" id="GO:0004106">
    <property type="term" value="F:chorismate mutase activity"/>
    <property type="evidence" value="ECO:0007669"/>
    <property type="project" value="UniProtKB-UniRule"/>
</dbReference>
<name>A0A061H512_9BASI</name>
<dbReference type="NCBIfam" id="TIGR01802">
    <property type="entry name" value="CM_pl-yst"/>
    <property type="match status" value="1"/>
</dbReference>
<evidence type="ECO:0000313" key="16">
    <source>
        <dbReference type="Proteomes" id="UP000053664"/>
    </source>
</evidence>
<evidence type="ECO:0000256" key="5">
    <source>
        <dbReference type="ARBA" id="ARBA00020296"/>
    </source>
</evidence>